<feature type="transmembrane region" description="Helical" evidence="1">
    <location>
        <begin position="28"/>
        <end position="48"/>
    </location>
</feature>
<gene>
    <name evidence="2" type="ORF">SAMN05421738_102117</name>
</gene>
<name>A0A1I4TAE4_9FLAO</name>
<keyword evidence="3" id="KW-1185">Reference proteome</keyword>
<evidence type="ECO:0000313" key="3">
    <source>
        <dbReference type="Proteomes" id="UP000199149"/>
    </source>
</evidence>
<protein>
    <submittedName>
        <fullName evidence="2">Uncharacterized protein</fullName>
    </submittedName>
</protein>
<proteinExistence type="predicted"/>
<sequence>MKQNIIYSVLFFIVLFILKYFFDKSDTQSMLISSAIGTLIFFIYRVLIRKYLYKQKDQEN</sequence>
<evidence type="ECO:0000313" key="2">
    <source>
        <dbReference type="EMBL" id="SFM73527.1"/>
    </source>
</evidence>
<organism evidence="2 3">
    <name type="scientific">Algoriella xinjiangensis</name>
    <dbReference type="NCBI Taxonomy" id="684065"/>
    <lineage>
        <taxon>Bacteria</taxon>
        <taxon>Pseudomonadati</taxon>
        <taxon>Bacteroidota</taxon>
        <taxon>Flavobacteriia</taxon>
        <taxon>Flavobacteriales</taxon>
        <taxon>Weeksellaceae</taxon>
        <taxon>Algoriella</taxon>
    </lineage>
</organism>
<reference evidence="3" key="1">
    <citation type="submission" date="2016-10" db="EMBL/GenBank/DDBJ databases">
        <authorList>
            <person name="Varghese N."/>
            <person name="Submissions S."/>
        </authorList>
    </citation>
    <scope>NUCLEOTIDE SEQUENCE [LARGE SCALE GENOMIC DNA]</scope>
    <source>
        <strain evidence="3">XJ109</strain>
    </source>
</reference>
<accession>A0A1I4TAE4</accession>
<feature type="transmembrane region" description="Helical" evidence="1">
    <location>
        <begin position="5"/>
        <end position="22"/>
    </location>
</feature>
<dbReference type="AlphaFoldDB" id="A0A1I4TAE4"/>
<dbReference type="EMBL" id="FOUZ01000002">
    <property type="protein sequence ID" value="SFM73527.1"/>
    <property type="molecule type" value="Genomic_DNA"/>
</dbReference>
<keyword evidence="1" id="KW-0472">Membrane</keyword>
<dbReference type="Proteomes" id="UP000199149">
    <property type="component" value="Unassembled WGS sequence"/>
</dbReference>
<evidence type="ECO:0000256" key="1">
    <source>
        <dbReference type="SAM" id="Phobius"/>
    </source>
</evidence>
<keyword evidence="1" id="KW-0812">Transmembrane</keyword>
<keyword evidence="1" id="KW-1133">Transmembrane helix</keyword>